<accession>D8QCT0</accession>
<dbReference type="GeneID" id="9594238"/>
<dbReference type="Gene3D" id="3.30.710.10">
    <property type="entry name" value="Potassium Channel Kv1.1, Chain A"/>
    <property type="match status" value="1"/>
</dbReference>
<dbReference type="HOGENOM" id="CLU_681780_0_0_1"/>
<evidence type="ECO:0000313" key="1">
    <source>
        <dbReference type="EMBL" id="EFI94982.1"/>
    </source>
</evidence>
<dbReference type="Proteomes" id="UP000007431">
    <property type="component" value="Unassembled WGS sequence"/>
</dbReference>
<reference evidence="1 2" key="1">
    <citation type="journal article" date="2010" name="Nat. Biotechnol.">
        <title>Genome sequence of the model mushroom Schizophyllum commune.</title>
        <authorList>
            <person name="Ohm R.A."/>
            <person name="de Jong J.F."/>
            <person name="Lugones L.G."/>
            <person name="Aerts A."/>
            <person name="Kothe E."/>
            <person name="Stajich J.E."/>
            <person name="de Vries R.P."/>
            <person name="Record E."/>
            <person name="Levasseur A."/>
            <person name="Baker S.E."/>
            <person name="Bartholomew K.A."/>
            <person name="Coutinho P.M."/>
            <person name="Erdmann S."/>
            <person name="Fowler T.J."/>
            <person name="Gathman A.C."/>
            <person name="Lombard V."/>
            <person name="Henrissat B."/>
            <person name="Knabe N."/>
            <person name="Kuees U."/>
            <person name="Lilly W.W."/>
            <person name="Lindquist E."/>
            <person name="Lucas S."/>
            <person name="Magnuson J.K."/>
            <person name="Piumi F."/>
            <person name="Raudaskoski M."/>
            <person name="Salamov A."/>
            <person name="Schmutz J."/>
            <person name="Schwarze F.W.M.R."/>
            <person name="vanKuyk P.A."/>
            <person name="Horton J.S."/>
            <person name="Grigoriev I.V."/>
            <person name="Woesten H.A.B."/>
        </authorList>
    </citation>
    <scope>NUCLEOTIDE SEQUENCE [LARGE SCALE GENOMIC DNA]</scope>
    <source>
        <strain evidence="2">H4-8 / FGSC 9210</strain>
    </source>
</reference>
<name>D8QCT0_SCHCM</name>
<protein>
    <recommendedName>
        <fullName evidence="3">BTB domain-containing protein</fullName>
    </recommendedName>
</protein>
<dbReference type="EMBL" id="GL377309">
    <property type="protein sequence ID" value="EFI94982.1"/>
    <property type="molecule type" value="Genomic_DNA"/>
</dbReference>
<evidence type="ECO:0008006" key="3">
    <source>
        <dbReference type="Google" id="ProtNLM"/>
    </source>
</evidence>
<organism evidence="2">
    <name type="scientific">Schizophyllum commune (strain H4-8 / FGSC 9210)</name>
    <name type="common">Split gill fungus</name>
    <dbReference type="NCBI Taxonomy" id="578458"/>
    <lineage>
        <taxon>Eukaryota</taxon>
        <taxon>Fungi</taxon>
        <taxon>Dikarya</taxon>
        <taxon>Basidiomycota</taxon>
        <taxon>Agaricomycotina</taxon>
        <taxon>Agaricomycetes</taxon>
        <taxon>Agaricomycetidae</taxon>
        <taxon>Agaricales</taxon>
        <taxon>Schizophyllaceae</taxon>
        <taxon>Schizophyllum</taxon>
    </lineage>
</organism>
<sequence length="404" mass="44026">MGKHAYRFKFDAFLVHQARLGILTISLDAVQVQNMIAVDTEKAHGSLSTLKRATISFLVTQRPRDGSGNSEDRFRVAFPVSAPKRPPSASPTTIGERALVKSLDVGMGSHTVQFLLPSKVRFRRVVATRSVYAMRDVCKGESSFSSVQQILTSVEAIRLSVCETQERSGVHLKPMSQEYDYDTDSDIDDDDADAAIEDQPPTPSVCAAGRARSLHTSSPSSEVSFDLDVLSLGSVGDASDDDAGDIAATAVDALGNAPSATVINIKHHAHRTWKAFVFYLYTGKVAFRKLFSAEDAGSITSPAAPLKCSPKSMYAIAEQAKMNDLRTLCIQAIMADITVKNVAQEVFSRFSSKYPEVLEAETDFLVKHLKDAECAEEVQRVMRNATTMPHCGTAIAVVWRKMAN</sequence>
<dbReference type="InParanoid" id="D8QCT0"/>
<dbReference type="OrthoDB" id="6359816at2759"/>
<evidence type="ECO:0000313" key="2">
    <source>
        <dbReference type="Proteomes" id="UP000007431"/>
    </source>
</evidence>
<dbReference type="InterPro" id="IPR011333">
    <property type="entry name" value="SKP1/BTB/POZ_sf"/>
</dbReference>
<dbReference type="RefSeq" id="XP_003029885.1">
    <property type="nucleotide sequence ID" value="XM_003029839.1"/>
</dbReference>
<gene>
    <name evidence="1" type="ORF">SCHCODRAFT_111672</name>
</gene>
<dbReference type="OMA" id="TWEAFIY"/>
<proteinExistence type="predicted"/>
<keyword evidence="2" id="KW-1185">Reference proteome</keyword>
<dbReference type="VEuPathDB" id="FungiDB:SCHCODRAFT_01158417"/>
<dbReference type="eggNOG" id="ENOG502SSGC">
    <property type="taxonomic scope" value="Eukaryota"/>
</dbReference>
<dbReference type="KEGG" id="scm:SCHCO_01158417"/>
<feature type="non-terminal residue" evidence="1">
    <location>
        <position position="404"/>
    </location>
</feature>
<dbReference type="AlphaFoldDB" id="D8QCT0"/>